<dbReference type="InterPro" id="IPR002549">
    <property type="entry name" value="AI-2E-like"/>
</dbReference>
<dbReference type="PANTHER" id="PTHR21716">
    <property type="entry name" value="TRANSMEMBRANE PROTEIN"/>
    <property type="match status" value="1"/>
</dbReference>
<dbReference type="GO" id="GO:0055085">
    <property type="term" value="P:transmembrane transport"/>
    <property type="evidence" value="ECO:0007669"/>
    <property type="project" value="TreeGrafter"/>
</dbReference>
<reference evidence="7" key="1">
    <citation type="submission" date="2018-06" db="EMBL/GenBank/DDBJ databases">
        <authorList>
            <person name="Zhirakovskaya E."/>
        </authorList>
    </citation>
    <scope>NUCLEOTIDE SEQUENCE</scope>
</reference>
<proteinExistence type="inferred from homology"/>
<dbReference type="GO" id="GO:0016020">
    <property type="term" value="C:membrane"/>
    <property type="evidence" value="ECO:0007669"/>
    <property type="project" value="UniProtKB-SubCell"/>
</dbReference>
<evidence type="ECO:0000256" key="3">
    <source>
        <dbReference type="ARBA" id="ARBA00022692"/>
    </source>
</evidence>
<feature type="transmembrane region" description="Helical" evidence="6">
    <location>
        <begin position="306"/>
        <end position="339"/>
    </location>
</feature>
<sequence length="376" mass="41698">MLTDSKRWYFLTVFLLFGFFVYILSPILTPFAISALIAYLFDPFADRLEKWKFSRTLAVVVVFLVITLIAFVILLFLIPTLEYQISNLITNLPNYFAWLSEHASPWLKEKFGIQTDIFNMSEVTVLLKAHWNEAGGIAKNIIASLSKSSLVLLNWMMNIVLIPVVTFYLLRDWDILTARVGELIPRPVYPTINKLVSESNSVLSAFLRGQFSVMLVLGIIYSIGLSIIGLDLSLLIGMGAGIVSFIPYLGAITGMVVGVITAFVQFGDVTFVIYVLIVFGVGQLLEGMVLTPWLVGDKIGLHPVAVIFAVLAGGQLFGFVGILLGLPVAAVVMVLLRFAHQNYMHSKMYGDENDINLTSDKNTSKKQHTNDKSASE</sequence>
<dbReference type="PANTHER" id="PTHR21716:SF64">
    <property type="entry name" value="AI-2 TRANSPORT PROTEIN TQSA"/>
    <property type="match status" value="1"/>
</dbReference>
<name>A0A3B0VD05_9ZZZZ</name>
<comment type="similarity">
    <text evidence="2">Belongs to the autoinducer-2 exporter (AI-2E) (TC 2.A.86) family.</text>
</comment>
<feature type="transmembrane region" description="Helical" evidence="6">
    <location>
        <begin position="271"/>
        <end position="294"/>
    </location>
</feature>
<feature type="transmembrane region" description="Helical" evidence="6">
    <location>
        <begin position="53"/>
        <end position="78"/>
    </location>
</feature>
<feature type="transmembrane region" description="Helical" evidence="6">
    <location>
        <begin position="152"/>
        <end position="170"/>
    </location>
</feature>
<feature type="transmembrane region" description="Helical" evidence="6">
    <location>
        <begin position="12"/>
        <end position="41"/>
    </location>
</feature>
<evidence type="ECO:0000256" key="4">
    <source>
        <dbReference type="ARBA" id="ARBA00022989"/>
    </source>
</evidence>
<keyword evidence="5 6" id="KW-0472">Membrane</keyword>
<dbReference type="Pfam" id="PF01594">
    <property type="entry name" value="AI-2E_transport"/>
    <property type="match status" value="1"/>
</dbReference>
<evidence type="ECO:0000256" key="2">
    <source>
        <dbReference type="ARBA" id="ARBA00009773"/>
    </source>
</evidence>
<feature type="transmembrane region" description="Helical" evidence="6">
    <location>
        <begin position="242"/>
        <end position="264"/>
    </location>
</feature>
<feature type="transmembrane region" description="Helical" evidence="6">
    <location>
        <begin position="213"/>
        <end position="236"/>
    </location>
</feature>
<accession>A0A3B0VD05</accession>
<keyword evidence="4 6" id="KW-1133">Transmembrane helix</keyword>
<dbReference type="EMBL" id="UOEW01000209">
    <property type="protein sequence ID" value="VAW38580.1"/>
    <property type="molecule type" value="Genomic_DNA"/>
</dbReference>
<keyword evidence="3 6" id="KW-0812">Transmembrane</keyword>
<organism evidence="7">
    <name type="scientific">hydrothermal vent metagenome</name>
    <dbReference type="NCBI Taxonomy" id="652676"/>
    <lineage>
        <taxon>unclassified sequences</taxon>
        <taxon>metagenomes</taxon>
        <taxon>ecological metagenomes</taxon>
    </lineage>
</organism>
<protein>
    <submittedName>
        <fullName evidence="7">Permease often clustered with de novo purine synthesis</fullName>
    </submittedName>
</protein>
<evidence type="ECO:0000256" key="6">
    <source>
        <dbReference type="SAM" id="Phobius"/>
    </source>
</evidence>
<dbReference type="AlphaFoldDB" id="A0A3B0VD05"/>
<comment type="subcellular location">
    <subcellularLocation>
        <location evidence="1">Membrane</location>
        <topology evidence="1">Multi-pass membrane protein</topology>
    </subcellularLocation>
</comment>
<evidence type="ECO:0000313" key="7">
    <source>
        <dbReference type="EMBL" id="VAW38580.1"/>
    </source>
</evidence>
<evidence type="ECO:0000256" key="1">
    <source>
        <dbReference type="ARBA" id="ARBA00004141"/>
    </source>
</evidence>
<gene>
    <name evidence="7" type="ORF">MNBD_GAMMA01-1771</name>
</gene>
<evidence type="ECO:0000256" key="5">
    <source>
        <dbReference type="ARBA" id="ARBA00023136"/>
    </source>
</evidence>